<reference evidence="1 2" key="1">
    <citation type="journal article" date="2022" name="Nat. Genet.">
        <title>Improved pea reference genome and pan-genome highlight genomic features and evolutionary characteristics.</title>
        <authorList>
            <person name="Yang T."/>
            <person name="Liu R."/>
            <person name="Luo Y."/>
            <person name="Hu S."/>
            <person name="Wang D."/>
            <person name="Wang C."/>
            <person name="Pandey M.K."/>
            <person name="Ge S."/>
            <person name="Xu Q."/>
            <person name="Li N."/>
            <person name="Li G."/>
            <person name="Huang Y."/>
            <person name="Saxena R.K."/>
            <person name="Ji Y."/>
            <person name="Li M."/>
            <person name="Yan X."/>
            <person name="He Y."/>
            <person name="Liu Y."/>
            <person name="Wang X."/>
            <person name="Xiang C."/>
            <person name="Varshney R.K."/>
            <person name="Ding H."/>
            <person name="Gao S."/>
            <person name="Zong X."/>
        </authorList>
    </citation>
    <scope>NUCLEOTIDE SEQUENCE [LARGE SCALE GENOMIC DNA]</scope>
    <source>
        <strain evidence="1 2">cv. Zhongwan 6</strain>
    </source>
</reference>
<dbReference type="PANTHER" id="PTHR24559:SF457">
    <property type="entry name" value="RNA-DIRECTED DNA POLYMERASE HOMOLOG"/>
    <property type="match status" value="1"/>
</dbReference>
<dbReference type="EMBL" id="JAMSHJ010000007">
    <property type="protein sequence ID" value="KAI5383612.1"/>
    <property type="molecule type" value="Genomic_DNA"/>
</dbReference>
<dbReference type="InterPro" id="IPR043502">
    <property type="entry name" value="DNA/RNA_pol_sf"/>
</dbReference>
<gene>
    <name evidence="1" type="ORF">KIW84_070837</name>
</gene>
<organism evidence="1 2">
    <name type="scientific">Pisum sativum</name>
    <name type="common">Garden pea</name>
    <name type="synonym">Lathyrus oleraceus</name>
    <dbReference type="NCBI Taxonomy" id="3888"/>
    <lineage>
        <taxon>Eukaryota</taxon>
        <taxon>Viridiplantae</taxon>
        <taxon>Streptophyta</taxon>
        <taxon>Embryophyta</taxon>
        <taxon>Tracheophyta</taxon>
        <taxon>Spermatophyta</taxon>
        <taxon>Magnoliopsida</taxon>
        <taxon>eudicotyledons</taxon>
        <taxon>Gunneridae</taxon>
        <taxon>Pentapetalae</taxon>
        <taxon>rosids</taxon>
        <taxon>fabids</taxon>
        <taxon>Fabales</taxon>
        <taxon>Fabaceae</taxon>
        <taxon>Papilionoideae</taxon>
        <taxon>50 kb inversion clade</taxon>
        <taxon>NPAAA clade</taxon>
        <taxon>Hologalegina</taxon>
        <taxon>IRL clade</taxon>
        <taxon>Fabeae</taxon>
        <taxon>Lathyrus</taxon>
    </lineage>
</organism>
<dbReference type="AlphaFoldDB" id="A0A9D4VHU5"/>
<dbReference type="PANTHER" id="PTHR24559">
    <property type="entry name" value="TRANSPOSON TY3-I GAG-POL POLYPROTEIN"/>
    <property type="match status" value="1"/>
</dbReference>
<sequence>MFSLKCAKGTFEKGNPASWGKVLDVADKNNRLPINHAKDDDGEDCELPPELARLLEQEQKEIRPHQDPVEVIDLGNGEVGKEVKVGASLGKHVHTKLVKLLKEYVDVFIWSYQDMPCLDTNIVERHLPLKHEYPSVKQNLKRTRPNMTLKIREEVKKQFDVGFLAIFEYPQWIANIVLIPKKDGKVRMCMNSRDLIKQARRIICLCLILTS</sequence>
<proteinExistence type="predicted"/>
<evidence type="ECO:0000313" key="1">
    <source>
        <dbReference type="EMBL" id="KAI5383612.1"/>
    </source>
</evidence>
<dbReference type="InterPro" id="IPR053134">
    <property type="entry name" value="RNA-dir_DNA_polymerase"/>
</dbReference>
<keyword evidence="2" id="KW-1185">Reference proteome</keyword>
<protein>
    <submittedName>
        <fullName evidence="1">Uncharacterized protein</fullName>
    </submittedName>
</protein>
<dbReference type="SUPFAM" id="SSF56672">
    <property type="entry name" value="DNA/RNA polymerases"/>
    <property type="match status" value="1"/>
</dbReference>
<name>A0A9D4VHU5_PEA</name>
<dbReference type="Proteomes" id="UP001058974">
    <property type="component" value="Chromosome 7"/>
</dbReference>
<evidence type="ECO:0000313" key="2">
    <source>
        <dbReference type="Proteomes" id="UP001058974"/>
    </source>
</evidence>
<dbReference type="Gene3D" id="3.10.10.10">
    <property type="entry name" value="HIV Type 1 Reverse Transcriptase, subunit A, domain 1"/>
    <property type="match status" value="1"/>
</dbReference>
<comment type="caution">
    <text evidence="1">The sequence shown here is derived from an EMBL/GenBank/DDBJ whole genome shotgun (WGS) entry which is preliminary data.</text>
</comment>
<accession>A0A9D4VHU5</accession>
<dbReference type="Gramene" id="Psat07G0083700-T1">
    <property type="protein sequence ID" value="KAI5383612.1"/>
    <property type="gene ID" value="KIW84_070837"/>
</dbReference>